<keyword evidence="2" id="KW-0808">Transferase</keyword>
<proteinExistence type="predicted"/>
<dbReference type="EMBL" id="CP108085">
    <property type="protein sequence ID" value="WUP73702.1"/>
    <property type="molecule type" value="Genomic_DNA"/>
</dbReference>
<reference evidence="6" key="1">
    <citation type="submission" date="2022-10" db="EMBL/GenBank/DDBJ databases">
        <title>The complete genomes of actinobacterial strains from the NBC collection.</title>
        <authorList>
            <person name="Joergensen T.S."/>
            <person name="Alvarez Arevalo M."/>
            <person name="Sterndorff E.B."/>
            <person name="Faurdal D."/>
            <person name="Vuksanovic O."/>
            <person name="Mourched A.-S."/>
            <person name="Charusanti P."/>
            <person name="Shaw S."/>
            <person name="Blin K."/>
            <person name="Weber T."/>
        </authorList>
    </citation>
    <scope>NUCLEOTIDE SEQUENCE</scope>
    <source>
        <strain evidence="6">NBC_00254</strain>
    </source>
</reference>
<evidence type="ECO:0000256" key="2">
    <source>
        <dbReference type="ARBA" id="ARBA00022679"/>
    </source>
</evidence>
<dbReference type="CDD" id="cd02440">
    <property type="entry name" value="AdoMet_MTases"/>
    <property type="match status" value="1"/>
</dbReference>
<organism evidence="6 7">
    <name type="scientific">Microbispora hainanensis</name>
    <dbReference type="NCBI Taxonomy" id="568844"/>
    <lineage>
        <taxon>Bacteria</taxon>
        <taxon>Bacillati</taxon>
        <taxon>Actinomycetota</taxon>
        <taxon>Actinomycetes</taxon>
        <taxon>Streptosporangiales</taxon>
        <taxon>Streptosporangiaceae</taxon>
        <taxon>Microbispora</taxon>
    </lineage>
</organism>
<evidence type="ECO:0000313" key="6">
    <source>
        <dbReference type="EMBL" id="WUP73702.1"/>
    </source>
</evidence>
<sequence>MEKPNITDAGTGRDLEEAVRRRLESYYRDGKPPWDTGVTPPELVTLIEGHSEGHSDGHGDGHGARDGEGNGAGSGRAHLSGNVGAGNGGAHGAGDSETRNGRAGNGALPPGRALELGCGTGTNAIYLARHGWEVVAVDLIDRAIEEARKRADAAGVAVRLLQGDVTRLDELDAPGPFDLFFDLSCFCGIPPHRRDAYAAGLTRRAAPGARLLMFGYGPDTLDDALSGVTADELRARFKGWELVDVTPGTNPFPTFWFTLQARNV</sequence>
<evidence type="ECO:0000259" key="5">
    <source>
        <dbReference type="Pfam" id="PF13649"/>
    </source>
</evidence>
<dbReference type="InterPro" id="IPR041698">
    <property type="entry name" value="Methyltransf_25"/>
</dbReference>
<dbReference type="PANTHER" id="PTHR43464">
    <property type="entry name" value="METHYLTRANSFERASE"/>
    <property type="match status" value="1"/>
</dbReference>
<keyword evidence="1 6" id="KW-0489">Methyltransferase</keyword>
<dbReference type="Pfam" id="PF13649">
    <property type="entry name" value="Methyltransf_25"/>
    <property type="match status" value="1"/>
</dbReference>
<dbReference type="GO" id="GO:0032259">
    <property type="term" value="P:methylation"/>
    <property type="evidence" value="ECO:0007669"/>
    <property type="project" value="UniProtKB-KW"/>
</dbReference>
<dbReference type="SUPFAM" id="SSF53335">
    <property type="entry name" value="S-adenosyl-L-methionine-dependent methyltransferases"/>
    <property type="match status" value="1"/>
</dbReference>
<dbReference type="Gene3D" id="3.40.50.150">
    <property type="entry name" value="Vaccinia Virus protein VP39"/>
    <property type="match status" value="1"/>
</dbReference>
<accession>A0ABZ1SML5</accession>
<dbReference type="InterPro" id="IPR029063">
    <property type="entry name" value="SAM-dependent_MTases_sf"/>
</dbReference>
<feature type="region of interest" description="Disordered" evidence="4">
    <location>
        <begin position="49"/>
        <end position="107"/>
    </location>
</feature>
<feature type="compositionally biased region" description="Basic and acidic residues" evidence="4">
    <location>
        <begin position="49"/>
        <end position="68"/>
    </location>
</feature>
<feature type="domain" description="Methyltransferase" evidence="5">
    <location>
        <begin position="114"/>
        <end position="208"/>
    </location>
</feature>
<gene>
    <name evidence="6" type="ORF">OG913_30610</name>
</gene>
<name>A0ABZ1SML5_9ACTN</name>
<keyword evidence="3" id="KW-0949">S-adenosyl-L-methionine</keyword>
<feature type="compositionally biased region" description="Gly residues" evidence="4">
    <location>
        <begin position="83"/>
        <end position="92"/>
    </location>
</feature>
<evidence type="ECO:0000256" key="1">
    <source>
        <dbReference type="ARBA" id="ARBA00022603"/>
    </source>
</evidence>
<evidence type="ECO:0000256" key="4">
    <source>
        <dbReference type="SAM" id="MobiDB-lite"/>
    </source>
</evidence>
<dbReference type="RefSeq" id="WP_328708945.1">
    <property type="nucleotide sequence ID" value="NZ_CP108085.1"/>
</dbReference>
<evidence type="ECO:0000313" key="7">
    <source>
        <dbReference type="Proteomes" id="UP001432011"/>
    </source>
</evidence>
<keyword evidence="7" id="KW-1185">Reference proteome</keyword>
<protein>
    <submittedName>
        <fullName evidence="6">Class I SAM-dependent methyltransferase</fullName>
    </submittedName>
</protein>
<dbReference type="GO" id="GO:0008168">
    <property type="term" value="F:methyltransferase activity"/>
    <property type="evidence" value="ECO:0007669"/>
    <property type="project" value="UniProtKB-KW"/>
</dbReference>
<dbReference type="Proteomes" id="UP001432011">
    <property type="component" value="Chromosome"/>
</dbReference>
<dbReference type="PANTHER" id="PTHR43464:SF19">
    <property type="entry name" value="UBIQUINONE BIOSYNTHESIS O-METHYLTRANSFERASE, MITOCHONDRIAL"/>
    <property type="match status" value="1"/>
</dbReference>
<evidence type="ECO:0000256" key="3">
    <source>
        <dbReference type="ARBA" id="ARBA00022691"/>
    </source>
</evidence>